<dbReference type="AlphaFoldDB" id="C8ZHZ6"/>
<accession>C8ZHZ6</accession>
<sequence>MNTQELCKIFVAREYPLVVVPFIYFVLFLHQKYHTTLNYVWYPTCSKRIWVREKGRKCSFFFFKGASVRWLRKQ</sequence>
<evidence type="ECO:0000313" key="1">
    <source>
        <dbReference type="EMBL" id="CAY86321.1"/>
    </source>
</evidence>
<evidence type="ECO:0000313" key="2">
    <source>
        <dbReference type="Proteomes" id="UP000000286"/>
    </source>
</evidence>
<dbReference type="Proteomes" id="UP000000286">
    <property type="component" value="Chromosome XV"/>
</dbReference>
<dbReference type="HOGENOM" id="CLU_196231_0_0_1"/>
<reference evidence="1 2" key="1">
    <citation type="journal article" date="2009" name="Proc. Natl. Acad. Sci. U.S.A.">
        <title>Eukaryote-to-eukaryote gene transfer events revealed by the genome sequence of the wine yeast Saccharomyces cerevisiae EC1118.</title>
        <authorList>
            <person name="Novo M."/>
            <person name="Bigey F."/>
            <person name="Beyne E."/>
            <person name="Galeote V."/>
            <person name="Gavory F."/>
            <person name="Mallet S."/>
            <person name="Cambot B."/>
            <person name="Legras J.L."/>
            <person name="Wincker P."/>
            <person name="Casaregola S."/>
            <person name="Dequin S."/>
        </authorList>
    </citation>
    <scope>NUCLEOTIDE SEQUENCE [LARGE SCALE GENOMIC DNA]</scope>
    <source>
        <strain evidence="2">Lalvin EC1118 / Prise de mousse</strain>
    </source>
</reference>
<dbReference type="EMBL" id="FN394216">
    <property type="protein sequence ID" value="CAY86321.1"/>
    <property type="molecule type" value="Genomic_DNA"/>
</dbReference>
<protein>
    <submittedName>
        <fullName evidence="1">EC1118_1O4_2311p</fullName>
    </submittedName>
</protein>
<proteinExistence type="predicted"/>
<name>C8ZHZ6_YEAS8</name>
<gene>
    <name evidence="1" type="ORF">EC1118_1O4_2311g</name>
</gene>
<organism evidence="1 2">
    <name type="scientific">Saccharomyces cerevisiae (strain Lalvin EC1118 / Prise de mousse)</name>
    <name type="common">Baker's yeast</name>
    <dbReference type="NCBI Taxonomy" id="643680"/>
    <lineage>
        <taxon>Eukaryota</taxon>
        <taxon>Fungi</taxon>
        <taxon>Dikarya</taxon>
        <taxon>Ascomycota</taxon>
        <taxon>Saccharomycotina</taxon>
        <taxon>Saccharomycetes</taxon>
        <taxon>Saccharomycetales</taxon>
        <taxon>Saccharomycetaceae</taxon>
        <taxon>Saccharomyces</taxon>
    </lineage>
</organism>